<dbReference type="PANTHER" id="PTHR43531:SF14">
    <property type="entry name" value="METHYL-ACCEPTING CHEMOTAXIS PROTEIN I-RELATED"/>
    <property type="match status" value="1"/>
</dbReference>
<proteinExistence type="inferred from homology"/>
<dbReference type="GO" id="GO:0007165">
    <property type="term" value="P:signal transduction"/>
    <property type="evidence" value="ECO:0007669"/>
    <property type="project" value="UniProtKB-KW"/>
</dbReference>
<comment type="similarity">
    <text evidence="3">Belongs to the methyl-accepting chemotaxis (MCP) protein family.</text>
</comment>
<dbReference type="InterPro" id="IPR003660">
    <property type="entry name" value="HAMP_dom"/>
</dbReference>
<dbReference type="PROSITE" id="PS50111">
    <property type="entry name" value="CHEMOTAXIS_TRANSDUC_2"/>
    <property type="match status" value="1"/>
</dbReference>
<dbReference type="SMART" id="SM00283">
    <property type="entry name" value="MA"/>
    <property type="match status" value="1"/>
</dbReference>
<dbReference type="FunFam" id="1.10.287.950:FF:000001">
    <property type="entry name" value="Methyl-accepting chemotaxis sensory transducer"/>
    <property type="match status" value="1"/>
</dbReference>
<dbReference type="Gene3D" id="1.10.287.950">
    <property type="entry name" value="Methyl-accepting chemotaxis protein"/>
    <property type="match status" value="1"/>
</dbReference>
<dbReference type="InterPro" id="IPR047347">
    <property type="entry name" value="YvaQ-like_sensor"/>
</dbReference>
<reference evidence="8 9" key="1">
    <citation type="submission" date="2019-03" db="EMBL/GenBank/DDBJ databases">
        <title>Genomic Encyclopedia of Type Strains, Phase IV (KMG-IV): sequencing the most valuable type-strain genomes for metagenomic binning, comparative biology and taxonomic classification.</title>
        <authorList>
            <person name="Goeker M."/>
        </authorList>
    </citation>
    <scope>NUCLEOTIDE SEQUENCE [LARGE SCALE GENOMIC DNA]</scope>
    <source>
        <strain evidence="8 9">DSM 16998</strain>
    </source>
</reference>
<sequence>MFLTGFSIGKRLTLVLGAILALSLISSLYAIVKLRSLGSELDTMVGDNLKVERAATDWLRHTTSGVQRASAIAKSSDTALIEYFAPFTAAAVKETNELQKMIETHIDTPAERALFDKVGELRKTYLATRDEIGKLKKAGDAEAAGKLFSERFEPTARDYTGSVQQMVELQRKQFDDAAQRILDMRAQTSNLLIIVSVLSVLLGSFLAWRLTRSITQPLADAEIAAQAIAELNLTGAASQHQGNDETGRLLRAIDTMRDALQVSLHEVRGVVDSISTASAQIAVGNHDLSARTEQTASSLQETASSMEELTSTVRNSADSAGQANKLASAAAEVAQRGGRVIAQVVKTMDDINTSSKRISDIIGVIDGIAFQTNILALNAAVEAARAGEQGRGFAVVASEVRSLAGRSAEAAKEIKRLISESVEKVESGATLVKDAGGTMDEIVGSVQRVSDIISEISQAATEQSQGIGQVNVAVSQLDQMTQQNAALVEESAAAASSLQDQAKRLAGAIAAFRLKG</sequence>
<keyword evidence="5" id="KW-0812">Transmembrane</keyword>
<dbReference type="CDD" id="cd11386">
    <property type="entry name" value="MCP_signal"/>
    <property type="match status" value="1"/>
</dbReference>
<keyword evidence="5" id="KW-1133">Transmembrane helix</keyword>
<keyword evidence="4" id="KW-0807">Transducer</keyword>
<dbReference type="InterPro" id="IPR024478">
    <property type="entry name" value="HlyB_4HB_MCP"/>
</dbReference>
<dbReference type="Gene3D" id="6.10.340.10">
    <property type="match status" value="1"/>
</dbReference>
<name>A0A4V3CT84_9BURK</name>
<evidence type="ECO:0000259" key="6">
    <source>
        <dbReference type="PROSITE" id="PS50111"/>
    </source>
</evidence>
<dbReference type="GO" id="GO:0005886">
    <property type="term" value="C:plasma membrane"/>
    <property type="evidence" value="ECO:0007669"/>
    <property type="project" value="TreeGrafter"/>
</dbReference>
<feature type="domain" description="HAMP" evidence="7">
    <location>
        <begin position="212"/>
        <end position="265"/>
    </location>
</feature>
<protein>
    <submittedName>
        <fullName evidence="8">Methyl-accepting chemotaxis protein</fullName>
    </submittedName>
</protein>
<keyword evidence="9" id="KW-1185">Reference proteome</keyword>
<dbReference type="PANTHER" id="PTHR43531">
    <property type="entry name" value="PROTEIN ICFG"/>
    <property type="match status" value="1"/>
</dbReference>
<evidence type="ECO:0000259" key="7">
    <source>
        <dbReference type="PROSITE" id="PS50885"/>
    </source>
</evidence>
<evidence type="ECO:0000256" key="2">
    <source>
        <dbReference type="ARBA" id="ARBA00022481"/>
    </source>
</evidence>
<accession>A0A4V3CT84</accession>
<dbReference type="InterPro" id="IPR004089">
    <property type="entry name" value="MCPsignal_dom"/>
</dbReference>
<evidence type="ECO:0000256" key="3">
    <source>
        <dbReference type="ARBA" id="ARBA00029447"/>
    </source>
</evidence>
<feature type="transmembrane region" description="Helical" evidence="5">
    <location>
        <begin position="190"/>
        <end position="208"/>
    </location>
</feature>
<comment type="subcellular location">
    <subcellularLocation>
        <location evidence="1">Membrane</location>
    </subcellularLocation>
</comment>
<dbReference type="Pfam" id="PF12729">
    <property type="entry name" value="4HB_MCP_1"/>
    <property type="match status" value="1"/>
</dbReference>
<dbReference type="Pfam" id="PF00015">
    <property type="entry name" value="MCPsignal"/>
    <property type="match status" value="1"/>
</dbReference>
<dbReference type="OrthoDB" id="5441488at2"/>
<dbReference type="FunCoup" id="A0A4V3CT84">
    <property type="interactions" value="307"/>
</dbReference>
<evidence type="ECO:0000256" key="1">
    <source>
        <dbReference type="ARBA" id="ARBA00004370"/>
    </source>
</evidence>
<dbReference type="SMART" id="SM00304">
    <property type="entry name" value="HAMP"/>
    <property type="match status" value="1"/>
</dbReference>
<dbReference type="Pfam" id="PF00672">
    <property type="entry name" value="HAMP"/>
    <property type="match status" value="1"/>
</dbReference>
<dbReference type="CDD" id="cd19411">
    <property type="entry name" value="MCP2201-like_sensor"/>
    <property type="match status" value="1"/>
</dbReference>
<evidence type="ECO:0000256" key="5">
    <source>
        <dbReference type="SAM" id="Phobius"/>
    </source>
</evidence>
<dbReference type="InParanoid" id="A0A4V3CT84"/>
<dbReference type="EMBL" id="SNXS01000004">
    <property type="protein sequence ID" value="TDP63724.1"/>
    <property type="molecule type" value="Genomic_DNA"/>
</dbReference>
<evidence type="ECO:0000256" key="4">
    <source>
        <dbReference type="PROSITE-ProRule" id="PRU00284"/>
    </source>
</evidence>
<dbReference type="GO" id="GO:0004888">
    <property type="term" value="F:transmembrane signaling receptor activity"/>
    <property type="evidence" value="ECO:0007669"/>
    <property type="project" value="InterPro"/>
</dbReference>
<dbReference type="InterPro" id="IPR051310">
    <property type="entry name" value="MCP_chemotaxis"/>
</dbReference>
<dbReference type="AlphaFoldDB" id="A0A4V3CT84"/>
<dbReference type="GO" id="GO:0006935">
    <property type="term" value="P:chemotaxis"/>
    <property type="evidence" value="ECO:0007669"/>
    <property type="project" value="InterPro"/>
</dbReference>
<evidence type="ECO:0000313" key="9">
    <source>
        <dbReference type="Proteomes" id="UP000295361"/>
    </source>
</evidence>
<evidence type="ECO:0000313" key="8">
    <source>
        <dbReference type="EMBL" id="TDP63724.1"/>
    </source>
</evidence>
<feature type="domain" description="Methyl-accepting transducer" evidence="6">
    <location>
        <begin position="270"/>
        <end position="499"/>
    </location>
</feature>
<dbReference type="PRINTS" id="PR00260">
    <property type="entry name" value="CHEMTRNSDUCR"/>
</dbReference>
<comment type="caution">
    <text evidence="8">The sequence shown here is derived from an EMBL/GenBank/DDBJ whole genome shotgun (WGS) entry which is preliminary data.</text>
</comment>
<dbReference type="SUPFAM" id="SSF58104">
    <property type="entry name" value="Methyl-accepting chemotaxis protein (MCP) signaling domain"/>
    <property type="match status" value="1"/>
</dbReference>
<feature type="transmembrane region" description="Helical" evidence="5">
    <location>
        <begin position="12"/>
        <end position="32"/>
    </location>
</feature>
<dbReference type="InterPro" id="IPR004090">
    <property type="entry name" value="Chemotax_Me-accpt_rcpt"/>
</dbReference>
<keyword evidence="2" id="KW-0488">Methylation</keyword>
<gene>
    <name evidence="8" type="ORF">DES47_1045</name>
</gene>
<dbReference type="RefSeq" id="WP_133701596.1">
    <property type="nucleotide sequence ID" value="NZ_SNXS01000004.1"/>
</dbReference>
<keyword evidence="5" id="KW-0472">Membrane</keyword>
<organism evidence="8 9">
    <name type="scientific">Roseateles toxinivorans</name>
    <dbReference type="NCBI Taxonomy" id="270368"/>
    <lineage>
        <taxon>Bacteria</taxon>
        <taxon>Pseudomonadati</taxon>
        <taxon>Pseudomonadota</taxon>
        <taxon>Betaproteobacteria</taxon>
        <taxon>Burkholderiales</taxon>
        <taxon>Sphaerotilaceae</taxon>
        <taxon>Roseateles</taxon>
    </lineage>
</organism>
<dbReference type="Proteomes" id="UP000295361">
    <property type="component" value="Unassembled WGS sequence"/>
</dbReference>
<dbReference type="PROSITE" id="PS50885">
    <property type="entry name" value="HAMP"/>
    <property type="match status" value="1"/>
</dbReference>